<dbReference type="InterPro" id="IPR007219">
    <property type="entry name" value="XnlR_reg_dom"/>
</dbReference>
<feature type="compositionally biased region" description="Low complexity" evidence="3">
    <location>
        <begin position="358"/>
        <end position="368"/>
    </location>
</feature>
<keyword evidence="2" id="KW-0539">Nucleus</keyword>
<dbReference type="Pfam" id="PF04082">
    <property type="entry name" value="Fungal_trans"/>
    <property type="match status" value="1"/>
</dbReference>
<dbReference type="CDD" id="cd12148">
    <property type="entry name" value="fungal_TF_MHR"/>
    <property type="match status" value="1"/>
</dbReference>
<evidence type="ECO:0000313" key="6">
    <source>
        <dbReference type="Proteomes" id="UP000800038"/>
    </source>
</evidence>
<feature type="region of interest" description="Disordered" evidence="3">
    <location>
        <begin position="347"/>
        <end position="368"/>
    </location>
</feature>
<evidence type="ECO:0000313" key="5">
    <source>
        <dbReference type="EMBL" id="KAF1944955.1"/>
    </source>
</evidence>
<accession>A0A6A5SW96</accession>
<dbReference type="EMBL" id="ML976013">
    <property type="protein sequence ID" value="KAF1944955.1"/>
    <property type="molecule type" value="Genomic_DNA"/>
</dbReference>
<dbReference type="PANTHER" id="PTHR31001:SF81">
    <property type="entry name" value="ZN(II)2CYS6 TRANSCRIPTION FACTOR"/>
    <property type="match status" value="1"/>
</dbReference>
<evidence type="ECO:0000256" key="3">
    <source>
        <dbReference type="SAM" id="MobiDB-lite"/>
    </source>
</evidence>
<dbReference type="GO" id="GO:0005634">
    <property type="term" value="C:nucleus"/>
    <property type="evidence" value="ECO:0007669"/>
    <property type="project" value="UniProtKB-SubCell"/>
</dbReference>
<sequence>MPRGPDLYTPRNPPTYPFATLFHAAPDQCIPQLLSCLPAMEELFEYLAALEKKVNVCALPHVPVEISRSEVERFLFDPKKNVMMCPDMLALLFSALALGAQHSVFDKGGGKWDAHVMEAETRKGNVYIAAAMQALRLASFMHKPSLLGIQALIMIAPYLTNTGRFLEAWTLFGTTIRLAQGIGLHRHPRYLDPAPPSQRECRIRQKIWWHMLHIDEQYSLTLGRPLGISGIGDCPWPRELTTDATMLRFGEFANHFTVLARQILSSDRLTNIRIDDFTDAFRGLLDTMPETLQFDESWSRRETSIPDWPLSAMAAVYFCKTHTYLILLNRQRIEKRPVLPNIPTTKTTLPSFRPVNRTPSTHSSPTTSAKASLRGRALVLASSEALLSAFLFCHDREPGALIDWTMGQQALNSCMLLLLDALESRKGTPGVMKVEQALAVFRELADNNVHQLAGLAVERISWCLQELRNMVQQPQGMDAPTRALVQAEAAQIGETTRVPRTVETVMGNTGMQLLEDLGLQAFAHEAFAPIAYGIPGGRIPMEATRY</sequence>
<feature type="domain" description="Xylanolytic transcriptional activator regulatory" evidence="4">
    <location>
        <begin position="168"/>
        <end position="243"/>
    </location>
</feature>
<evidence type="ECO:0000259" key="4">
    <source>
        <dbReference type="SMART" id="SM00906"/>
    </source>
</evidence>
<dbReference type="AlphaFoldDB" id="A0A6A5SW96"/>
<keyword evidence="6" id="KW-1185">Reference proteome</keyword>
<dbReference type="SMART" id="SM00906">
    <property type="entry name" value="Fungal_trans"/>
    <property type="match status" value="1"/>
</dbReference>
<reference evidence="5" key="1">
    <citation type="journal article" date="2020" name="Stud. Mycol.">
        <title>101 Dothideomycetes genomes: a test case for predicting lifestyles and emergence of pathogens.</title>
        <authorList>
            <person name="Haridas S."/>
            <person name="Albert R."/>
            <person name="Binder M."/>
            <person name="Bloem J."/>
            <person name="Labutti K."/>
            <person name="Salamov A."/>
            <person name="Andreopoulos B."/>
            <person name="Baker S."/>
            <person name="Barry K."/>
            <person name="Bills G."/>
            <person name="Bluhm B."/>
            <person name="Cannon C."/>
            <person name="Castanera R."/>
            <person name="Culley D."/>
            <person name="Daum C."/>
            <person name="Ezra D."/>
            <person name="Gonzalez J."/>
            <person name="Henrissat B."/>
            <person name="Kuo A."/>
            <person name="Liang C."/>
            <person name="Lipzen A."/>
            <person name="Lutzoni F."/>
            <person name="Magnuson J."/>
            <person name="Mondo S."/>
            <person name="Nolan M."/>
            <person name="Ohm R."/>
            <person name="Pangilinan J."/>
            <person name="Park H.-J."/>
            <person name="Ramirez L."/>
            <person name="Alfaro M."/>
            <person name="Sun H."/>
            <person name="Tritt A."/>
            <person name="Yoshinaga Y."/>
            <person name="Zwiers L.-H."/>
            <person name="Turgeon B."/>
            <person name="Goodwin S."/>
            <person name="Spatafora J."/>
            <person name="Crous P."/>
            <person name="Grigoriev I."/>
        </authorList>
    </citation>
    <scope>NUCLEOTIDE SEQUENCE</scope>
    <source>
        <strain evidence="5">CBS 161.51</strain>
    </source>
</reference>
<dbReference type="Proteomes" id="UP000800038">
    <property type="component" value="Unassembled WGS sequence"/>
</dbReference>
<dbReference type="PANTHER" id="PTHR31001">
    <property type="entry name" value="UNCHARACTERIZED TRANSCRIPTIONAL REGULATORY PROTEIN"/>
    <property type="match status" value="1"/>
</dbReference>
<comment type="subcellular location">
    <subcellularLocation>
        <location evidence="1">Nucleus</location>
    </subcellularLocation>
</comment>
<evidence type="ECO:0000256" key="2">
    <source>
        <dbReference type="ARBA" id="ARBA00023242"/>
    </source>
</evidence>
<organism evidence="5 6">
    <name type="scientific">Clathrospora elynae</name>
    <dbReference type="NCBI Taxonomy" id="706981"/>
    <lineage>
        <taxon>Eukaryota</taxon>
        <taxon>Fungi</taxon>
        <taxon>Dikarya</taxon>
        <taxon>Ascomycota</taxon>
        <taxon>Pezizomycotina</taxon>
        <taxon>Dothideomycetes</taxon>
        <taxon>Pleosporomycetidae</taxon>
        <taxon>Pleosporales</taxon>
        <taxon>Diademaceae</taxon>
        <taxon>Clathrospora</taxon>
    </lineage>
</organism>
<proteinExistence type="predicted"/>
<dbReference type="GO" id="GO:0008270">
    <property type="term" value="F:zinc ion binding"/>
    <property type="evidence" value="ECO:0007669"/>
    <property type="project" value="InterPro"/>
</dbReference>
<protein>
    <recommendedName>
        <fullName evidence="4">Xylanolytic transcriptional activator regulatory domain-containing protein</fullName>
    </recommendedName>
</protein>
<dbReference type="InterPro" id="IPR050613">
    <property type="entry name" value="Sec_Metabolite_Reg"/>
</dbReference>
<dbReference type="GO" id="GO:0003677">
    <property type="term" value="F:DNA binding"/>
    <property type="evidence" value="ECO:0007669"/>
    <property type="project" value="InterPro"/>
</dbReference>
<evidence type="ECO:0000256" key="1">
    <source>
        <dbReference type="ARBA" id="ARBA00004123"/>
    </source>
</evidence>
<dbReference type="GO" id="GO:0006351">
    <property type="term" value="P:DNA-templated transcription"/>
    <property type="evidence" value="ECO:0007669"/>
    <property type="project" value="InterPro"/>
</dbReference>
<gene>
    <name evidence="5" type="ORF">EJ02DRAFT_452044</name>
</gene>
<dbReference type="OrthoDB" id="1747771at2759"/>
<name>A0A6A5SW96_9PLEO</name>